<evidence type="ECO:0000256" key="3">
    <source>
        <dbReference type="ARBA" id="ARBA00023157"/>
    </source>
</evidence>
<dbReference type="CDD" id="cd01061">
    <property type="entry name" value="RNase_T2_euk"/>
    <property type="match status" value="1"/>
</dbReference>
<evidence type="ECO:0000313" key="8">
    <source>
        <dbReference type="Proteomes" id="UP000242180"/>
    </source>
</evidence>
<dbReference type="GO" id="GO:0003723">
    <property type="term" value="F:RNA binding"/>
    <property type="evidence" value="ECO:0007669"/>
    <property type="project" value="InterPro"/>
</dbReference>
<feature type="chain" id="PRO_5013253552" description="ribonuclease T2" evidence="6">
    <location>
        <begin position="23"/>
        <end position="256"/>
    </location>
</feature>
<dbReference type="GO" id="GO:0005576">
    <property type="term" value="C:extracellular region"/>
    <property type="evidence" value="ECO:0007669"/>
    <property type="project" value="TreeGrafter"/>
</dbReference>
<evidence type="ECO:0000313" key="7">
    <source>
        <dbReference type="EMBL" id="ORY94871.1"/>
    </source>
</evidence>
<feature type="active site" evidence="4">
    <location>
        <position position="76"/>
    </location>
</feature>
<dbReference type="PANTHER" id="PTHR11240:SF22">
    <property type="entry name" value="RIBONUCLEASE T2"/>
    <property type="match status" value="1"/>
</dbReference>
<evidence type="ECO:0000256" key="6">
    <source>
        <dbReference type="SAM" id="SignalP"/>
    </source>
</evidence>
<evidence type="ECO:0000256" key="1">
    <source>
        <dbReference type="ARBA" id="ARBA00007469"/>
    </source>
</evidence>
<keyword evidence="6" id="KW-0732">Signal</keyword>
<feature type="active site" evidence="4">
    <location>
        <position position="137"/>
    </location>
</feature>
<keyword evidence="8" id="KW-1185">Reference proteome</keyword>
<dbReference type="PROSITE" id="PS00531">
    <property type="entry name" value="RNASE_T2_2"/>
    <property type="match status" value="1"/>
</dbReference>
<dbReference type="GO" id="GO:0033897">
    <property type="term" value="F:ribonuclease T2 activity"/>
    <property type="evidence" value="ECO:0007669"/>
    <property type="project" value="UniProtKB-EC"/>
</dbReference>
<dbReference type="EC" id="4.6.1.19" evidence="2"/>
<organism evidence="7 8">
    <name type="scientific">Syncephalastrum racemosum</name>
    <name type="common">Filamentous fungus</name>
    <dbReference type="NCBI Taxonomy" id="13706"/>
    <lineage>
        <taxon>Eukaryota</taxon>
        <taxon>Fungi</taxon>
        <taxon>Fungi incertae sedis</taxon>
        <taxon>Mucoromycota</taxon>
        <taxon>Mucoromycotina</taxon>
        <taxon>Mucoromycetes</taxon>
        <taxon>Mucorales</taxon>
        <taxon>Syncephalastraceae</taxon>
        <taxon>Syncephalastrum</taxon>
    </lineage>
</organism>
<dbReference type="AlphaFoldDB" id="A0A1X2H8L0"/>
<evidence type="ECO:0000256" key="5">
    <source>
        <dbReference type="RuleBase" id="RU004328"/>
    </source>
</evidence>
<dbReference type="EMBL" id="MCGN01000007">
    <property type="protein sequence ID" value="ORY94871.1"/>
    <property type="molecule type" value="Genomic_DNA"/>
</dbReference>
<dbReference type="InterPro" id="IPR033130">
    <property type="entry name" value="RNase_T2_His_AS_2"/>
</dbReference>
<proteinExistence type="inferred from homology"/>
<reference evidence="7 8" key="1">
    <citation type="submission" date="2016-07" db="EMBL/GenBank/DDBJ databases">
        <title>Pervasive Adenine N6-methylation of Active Genes in Fungi.</title>
        <authorList>
            <consortium name="DOE Joint Genome Institute"/>
            <person name="Mondo S.J."/>
            <person name="Dannebaum R.O."/>
            <person name="Kuo R.C."/>
            <person name="Labutti K."/>
            <person name="Haridas S."/>
            <person name="Kuo A."/>
            <person name="Salamov A."/>
            <person name="Ahrendt S.R."/>
            <person name="Lipzen A."/>
            <person name="Sullivan W."/>
            <person name="Andreopoulos W.B."/>
            <person name="Clum A."/>
            <person name="Lindquist E."/>
            <person name="Daum C."/>
            <person name="Ramamoorthy G.K."/>
            <person name="Gryganskyi A."/>
            <person name="Culley D."/>
            <person name="Magnuson J.K."/>
            <person name="James T.Y."/>
            <person name="O'Malley M.A."/>
            <person name="Stajich J.E."/>
            <person name="Spatafora J.W."/>
            <person name="Visel A."/>
            <person name="Grigoriev I.V."/>
        </authorList>
    </citation>
    <scope>NUCLEOTIDE SEQUENCE [LARGE SCALE GENOMIC DNA]</scope>
    <source>
        <strain evidence="7 8">NRRL 2496</strain>
    </source>
</reference>
<dbReference type="Gene3D" id="3.90.730.10">
    <property type="entry name" value="Ribonuclease T2-like"/>
    <property type="match status" value="1"/>
</dbReference>
<dbReference type="SUPFAM" id="SSF55895">
    <property type="entry name" value="Ribonuclease Rh-like"/>
    <property type="match status" value="1"/>
</dbReference>
<dbReference type="Proteomes" id="UP000242180">
    <property type="component" value="Unassembled WGS sequence"/>
</dbReference>
<gene>
    <name evidence="7" type="ORF">BCR43DRAFT_494731</name>
</gene>
<dbReference type="InterPro" id="IPR001568">
    <property type="entry name" value="RNase_T2-like"/>
</dbReference>
<name>A0A1X2H8L0_SYNRA</name>
<feature type="active site" evidence="4">
    <location>
        <position position="141"/>
    </location>
</feature>
<dbReference type="PANTHER" id="PTHR11240">
    <property type="entry name" value="RIBONUCLEASE T2"/>
    <property type="match status" value="1"/>
</dbReference>
<dbReference type="InterPro" id="IPR036430">
    <property type="entry name" value="RNase_T2-like_sf"/>
</dbReference>
<dbReference type="InParanoid" id="A0A1X2H8L0"/>
<protein>
    <recommendedName>
        <fullName evidence="2">ribonuclease T2</fullName>
        <ecNumber evidence="2">4.6.1.19</ecNumber>
    </recommendedName>
</protein>
<comment type="similarity">
    <text evidence="1 5">Belongs to the RNase T2 family.</text>
</comment>
<dbReference type="PROSITE" id="PS00530">
    <property type="entry name" value="RNASE_T2_1"/>
    <property type="match status" value="1"/>
</dbReference>
<dbReference type="GO" id="GO:0006401">
    <property type="term" value="P:RNA catabolic process"/>
    <property type="evidence" value="ECO:0007669"/>
    <property type="project" value="TreeGrafter"/>
</dbReference>
<dbReference type="STRING" id="13706.A0A1X2H8L0"/>
<dbReference type="InterPro" id="IPR018188">
    <property type="entry name" value="RNase_T2_His_AS_1"/>
</dbReference>
<evidence type="ECO:0000256" key="4">
    <source>
        <dbReference type="PIRSR" id="PIRSR633697-1"/>
    </source>
</evidence>
<dbReference type="OMA" id="EDTCCFI"/>
<dbReference type="OrthoDB" id="435754at2759"/>
<comment type="caution">
    <text evidence="7">The sequence shown here is derived from an EMBL/GenBank/DDBJ whole genome shotgun (WGS) entry which is preliminary data.</text>
</comment>
<dbReference type="InterPro" id="IPR033697">
    <property type="entry name" value="Ribonuclease_T2_eukaryotic"/>
</dbReference>
<sequence length="256" mass="27181">MKIIAALLAVASLSALTSPVNAAPRILGRAADSCPVDALSCSSNSGDSCCSPTNGLLVLVQQWLTDYGPNTAFTLHGLWPDTCSGGIPGSGNTGCDSSRNVDDVGSIIKSGDSSLYSQMGEYWPSYTGDNSEFWTHEWNKHGTCVTTLDPDCFGSSYTKNEDMFTYFQQAIDLRAKYNLYTILKNAGITPGGSYSVSALESAIEKSTGSTPKITCSDGAISEIWLYFHVKGTDTYVPTDAVDKSTCSGTVSYPSKS</sequence>
<dbReference type="Pfam" id="PF00445">
    <property type="entry name" value="Ribonuclease_T2"/>
    <property type="match status" value="1"/>
</dbReference>
<keyword evidence="3" id="KW-1015">Disulfide bond</keyword>
<accession>A0A1X2H8L0</accession>
<evidence type="ECO:0000256" key="2">
    <source>
        <dbReference type="ARBA" id="ARBA00012571"/>
    </source>
</evidence>
<feature type="signal peptide" evidence="6">
    <location>
        <begin position="1"/>
        <end position="22"/>
    </location>
</feature>